<name>A0A1F5EAV8_9BACT</name>
<evidence type="ECO:0000256" key="5">
    <source>
        <dbReference type="RuleBase" id="RU003330"/>
    </source>
</evidence>
<sequence>MTNSERKIYCFLGLPASGKGTQVEIFAKERKTKSFGMGDLIRAEIESADLSDPFYKKMKEEYDKGNPQPDSIAIDLVQKCLEYSTGTVILDNFPFSTKQAEMFFEACRALHIVKPCLIIVNVSKEEALTRAMKRKVCSGCGSIYVGSEENICSKCGAALITRADDNESTVATRLDKYIPRIDEVRKVFLSKGIVLEINGEQSIEGVASEIALKVSEV</sequence>
<proteinExistence type="inferred from homology"/>
<comment type="subunit">
    <text evidence="6">Monomer.</text>
</comment>
<reference evidence="7 8" key="1">
    <citation type="journal article" date="2016" name="Nat. Commun.">
        <title>Thousands of microbial genomes shed light on interconnected biogeochemical processes in an aquifer system.</title>
        <authorList>
            <person name="Anantharaman K."/>
            <person name="Brown C.T."/>
            <person name="Hug L.A."/>
            <person name="Sharon I."/>
            <person name="Castelle C.J."/>
            <person name="Probst A.J."/>
            <person name="Thomas B.C."/>
            <person name="Singh A."/>
            <person name="Wilkins M.J."/>
            <person name="Karaoz U."/>
            <person name="Brodie E.L."/>
            <person name="Williams K.H."/>
            <person name="Hubbard S.S."/>
            <person name="Banfield J.F."/>
        </authorList>
    </citation>
    <scope>NUCLEOTIDE SEQUENCE [LARGE SCALE GENOMIC DNA]</scope>
</reference>
<keyword evidence="3 6" id="KW-0547">Nucleotide-binding</keyword>
<evidence type="ECO:0000313" key="7">
    <source>
        <dbReference type="EMBL" id="OGD64374.1"/>
    </source>
</evidence>
<dbReference type="STRING" id="1797472.A2215_01490"/>
<keyword evidence="4 5" id="KW-0418">Kinase</keyword>
<comment type="catalytic activity">
    <reaction evidence="6">
        <text>AMP + ATP = 2 ADP</text>
        <dbReference type="Rhea" id="RHEA:12973"/>
        <dbReference type="ChEBI" id="CHEBI:30616"/>
        <dbReference type="ChEBI" id="CHEBI:456215"/>
        <dbReference type="ChEBI" id="CHEBI:456216"/>
        <dbReference type="EC" id="2.7.4.3"/>
    </reaction>
</comment>
<dbReference type="Pfam" id="PF00406">
    <property type="entry name" value="ADK"/>
    <property type="match status" value="1"/>
</dbReference>
<dbReference type="PRINTS" id="PR00094">
    <property type="entry name" value="ADENYLTKNASE"/>
</dbReference>
<evidence type="ECO:0000313" key="8">
    <source>
        <dbReference type="Proteomes" id="UP000178583"/>
    </source>
</evidence>
<keyword evidence="2" id="KW-0545">Nucleotide biosynthesis</keyword>
<comment type="caution">
    <text evidence="7">The sequence shown here is derived from an EMBL/GenBank/DDBJ whole genome shotgun (WGS) entry which is preliminary data.</text>
</comment>
<evidence type="ECO:0000256" key="4">
    <source>
        <dbReference type="ARBA" id="ARBA00022777"/>
    </source>
</evidence>
<dbReference type="GO" id="GO:0005737">
    <property type="term" value="C:cytoplasm"/>
    <property type="evidence" value="ECO:0007669"/>
    <property type="project" value="UniProtKB-SubCell"/>
</dbReference>
<dbReference type="CDD" id="cd01428">
    <property type="entry name" value="ADK"/>
    <property type="match status" value="1"/>
</dbReference>
<dbReference type="GO" id="GO:0005524">
    <property type="term" value="F:ATP binding"/>
    <property type="evidence" value="ECO:0007669"/>
    <property type="project" value="UniProtKB-KW"/>
</dbReference>
<dbReference type="PANTHER" id="PTHR23359">
    <property type="entry name" value="NUCLEOTIDE KINASE"/>
    <property type="match status" value="1"/>
</dbReference>
<evidence type="ECO:0000256" key="3">
    <source>
        <dbReference type="ARBA" id="ARBA00022741"/>
    </source>
</evidence>
<protein>
    <recommendedName>
        <fullName evidence="6">Adenylate kinase</fullName>
        <ecNumber evidence="6">2.7.4.3</ecNumber>
    </recommendedName>
</protein>
<dbReference type="GO" id="GO:0004017">
    <property type="term" value="F:AMP kinase activity"/>
    <property type="evidence" value="ECO:0007669"/>
    <property type="project" value="UniProtKB-EC"/>
</dbReference>
<dbReference type="Gene3D" id="3.40.50.300">
    <property type="entry name" value="P-loop containing nucleotide triphosphate hydrolases"/>
    <property type="match status" value="1"/>
</dbReference>
<comment type="subcellular location">
    <subcellularLocation>
        <location evidence="6">Cytoplasm</location>
    </subcellularLocation>
</comment>
<evidence type="ECO:0000256" key="2">
    <source>
        <dbReference type="ARBA" id="ARBA00022727"/>
    </source>
</evidence>
<evidence type="ECO:0000256" key="6">
    <source>
        <dbReference type="RuleBase" id="RU003331"/>
    </source>
</evidence>
<dbReference type="SUPFAM" id="SSF52540">
    <property type="entry name" value="P-loop containing nucleoside triphosphate hydrolases"/>
    <property type="match status" value="1"/>
</dbReference>
<keyword evidence="1 5" id="KW-0808">Transferase</keyword>
<dbReference type="InterPro" id="IPR027417">
    <property type="entry name" value="P-loop_NTPase"/>
</dbReference>
<dbReference type="InterPro" id="IPR000850">
    <property type="entry name" value="Adenylat/UMP-CMP_kin"/>
</dbReference>
<accession>A0A1F5EAV8</accession>
<dbReference type="AlphaFoldDB" id="A0A1F5EAV8"/>
<dbReference type="Proteomes" id="UP000178583">
    <property type="component" value="Unassembled WGS sequence"/>
</dbReference>
<dbReference type="EC" id="2.7.4.3" evidence="6"/>
<organism evidence="7 8">
    <name type="scientific">Candidatus Berkelbacteria bacterium RIFOXYA2_FULL_43_10</name>
    <dbReference type="NCBI Taxonomy" id="1797472"/>
    <lineage>
        <taxon>Bacteria</taxon>
        <taxon>Candidatus Berkelbacteria</taxon>
    </lineage>
</organism>
<gene>
    <name evidence="7" type="ORF">A2215_01490</name>
</gene>
<dbReference type="EMBL" id="MEZY01000020">
    <property type="protein sequence ID" value="OGD64374.1"/>
    <property type="molecule type" value="Genomic_DNA"/>
</dbReference>
<comment type="similarity">
    <text evidence="5">Belongs to the adenylate kinase family.</text>
</comment>
<keyword evidence="6" id="KW-0067">ATP-binding</keyword>
<evidence type="ECO:0000256" key="1">
    <source>
        <dbReference type="ARBA" id="ARBA00022679"/>
    </source>
</evidence>